<dbReference type="SUPFAM" id="SSF52091">
    <property type="entry name" value="SpoIIaa-like"/>
    <property type="match status" value="1"/>
</dbReference>
<dbReference type="EMBL" id="QRGR01000042">
    <property type="protein sequence ID" value="RDV11461.1"/>
    <property type="molecule type" value="Genomic_DNA"/>
</dbReference>
<gene>
    <name evidence="1" type="ORF">DXT99_24690</name>
</gene>
<organism evidence="1 2">
    <name type="scientific">Pontibacter diazotrophicus</name>
    <dbReference type="NCBI Taxonomy" id="1400979"/>
    <lineage>
        <taxon>Bacteria</taxon>
        <taxon>Pseudomonadati</taxon>
        <taxon>Bacteroidota</taxon>
        <taxon>Cytophagia</taxon>
        <taxon>Cytophagales</taxon>
        <taxon>Hymenobacteraceae</taxon>
        <taxon>Pontibacter</taxon>
    </lineage>
</organism>
<proteinExistence type="predicted"/>
<protein>
    <recommendedName>
        <fullName evidence="3">STAS/SEC14 domain-containing protein</fullName>
    </recommendedName>
</protein>
<reference evidence="2" key="1">
    <citation type="submission" date="2018-08" db="EMBL/GenBank/DDBJ databases">
        <authorList>
            <person name="Liu Z.-W."/>
            <person name="Du Z.-J."/>
        </authorList>
    </citation>
    <scope>NUCLEOTIDE SEQUENCE [LARGE SCALE GENOMIC DNA]</scope>
    <source>
        <strain evidence="2">H4X</strain>
    </source>
</reference>
<dbReference type="OrthoDB" id="879261at2"/>
<dbReference type="RefSeq" id="WP_115568269.1">
    <property type="nucleotide sequence ID" value="NZ_QRGR01000042.1"/>
</dbReference>
<evidence type="ECO:0008006" key="3">
    <source>
        <dbReference type="Google" id="ProtNLM"/>
    </source>
</evidence>
<sequence length="133" mass="15326">MILYQTTYIEIHYSEKEKLLESFFYGTATDIHYRESLVALIEITKAHDVKRWLCDISQAGAFRIADEVWARREWYPVFSPLASNLEKLAVVKEGSFYGGGGMDGMWKNVIDGKLPASCQEFEDYSEARAWVLD</sequence>
<name>A0A3D8L220_9BACT</name>
<evidence type="ECO:0000313" key="2">
    <source>
        <dbReference type="Proteomes" id="UP000256708"/>
    </source>
</evidence>
<keyword evidence="2" id="KW-1185">Reference proteome</keyword>
<dbReference type="Proteomes" id="UP000256708">
    <property type="component" value="Unassembled WGS sequence"/>
</dbReference>
<dbReference type="InterPro" id="IPR036513">
    <property type="entry name" value="STAS_dom_sf"/>
</dbReference>
<dbReference type="AlphaFoldDB" id="A0A3D8L220"/>
<evidence type="ECO:0000313" key="1">
    <source>
        <dbReference type="EMBL" id="RDV11461.1"/>
    </source>
</evidence>
<comment type="caution">
    <text evidence="1">The sequence shown here is derived from an EMBL/GenBank/DDBJ whole genome shotgun (WGS) entry which is preliminary data.</text>
</comment>
<accession>A0A3D8L220</accession>